<organism evidence="1 2">
    <name type="scientific">Dentiscutata heterogama</name>
    <dbReference type="NCBI Taxonomy" id="1316150"/>
    <lineage>
        <taxon>Eukaryota</taxon>
        <taxon>Fungi</taxon>
        <taxon>Fungi incertae sedis</taxon>
        <taxon>Mucoromycota</taxon>
        <taxon>Glomeromycotina</taxon>
        <taxon>Glomeromycetes</taxon>
        <taxon>Diversisporales</taxon>
        <taxon>Gigasporaceae</taxon>
        <taxon>Dentiscutata</taxon>
    </lineage>
</organism>
<keyword evidence="2" id="KW-1185">Reference proteome</keyword>
<name>A0ACA9MPE8_9GLOM</name>
<evidence type="ECO:0000313" key="2">
    <source>
        <dbReference type="Proteomes" id="UP000789702"/>
    </source>
</evidence>
<sequence>KLKCLDAGGFGVVYKVRWNEGKENEQIAAAKFIKYAATQQFERDFDREVRSLRHSKECKEYIIQFFGLSQDPVTNEYIIVMQYANNGNLKDYLRNNKDKLQLFDKISLVKSILKGLKFLHSRRIIHRDLVP</sequence>
<gene>
    <name evidence="1" type="ORF">DHETER_LOCUS7415</name>
</gene>
<dbReference type="EMBL" id="CAJVPU010010394">
    <property type="protein sequence ID" value="CAG8605241.1"/>
    <property type="molecule type" value="Genomic_DNA"/>
</dbReference>
<protein>
    <submittedName>
        <fullName evidence="1">17030_t:CDS:1</fullName>
    </submittedName>
</protein>
<proteinExistence type="predicted"/>
<accession>A0ACA9MPE8</accession>
<dbReference type="Proteomes" id="UP000789702">
    <property type="component" value="Unassembled WGS sequence"/>
</dbReference>
<evidence type="ECO:0000313" key="1">
    <source>
        <dbReference type="EMBL" id="CAG8605241.1"/>
    </source>
</evidence>
<feature type="non-terminal residue" evidence="1">
    <location>
        <position position="1"/>
    </location>
</feature>
<reference evidence="1" key="1">
    <citation type="submission" date="2021-06" db="EMBL/GenBank/DDBJ databases">
        <authorList>
            <person name="Kallberg Y."/>
            <person name="Tangrot J."/>
            <person name="Rosling A."/>
        </authorList>
    </citation>
    <scope>NUCLEOTIDE SEQUENCE</scope>
    <source>
        <strain evidence="1">IL203A</strain>
    </source>
</reference>
<comment type="caution">
    <text evidence="1">The sequence shown here is derived from an EMBL/GenBank/DDBJ whole genome shotgun (WGS) entry which is preliminary data.</text>
</comment>